<dbReference type="EMBL" id="CAJVQC010006234">
    <property type="protein sequence ID" value="CAG8564642.1"/>
    <property type="molecule type" value="Genomic_DNA"/>
</dbReference>
<dbReference type="Proteomes" id="UP000789920">
    <property type="component" value="Unassembled WGS sequence"/>
</dbReference>
<keyword evidence="2" id="KW-1185">Reference proteome</keyword>
<evidence type="ECO:0000313" key="1">
    <source>
        <dbReference type="EMBL" id="CAG8564642.1"/>
    </source>
</evidence>
<proteinExistence type="predicted"/>
<reference evidence="1" key="1">
    <citation type="submission" date="2021-06" db="EMBL/GenBank/DDBJ databases">
        <authorList>
            <person name="Kallberg Y."/>
            <person name="Tangrot J."/>
            <person name="Rosling A."/>
        </authorList>
    </citation>
    <scope>NUCLEOTIDE SEQUENCE</scope>
    <source>
        <strain evidence="1">MA461A</strain>
    </source>
</reference>
<protein>
    <submittedName>
        <fullName evidence="1">35553_t:CDS:1</fullName>
    </submittedName>
</protein>
<feature type="non-terminal residue" evidence="1">
    <location>
        <position position="1"/>
    </location>
</feature>
<organism evidence="1 2">
    <name type="scientific">Racocetra persica</name>
    <dbReference type="NCBI Taxonomy" id="160502"/>
    <lineage>
        <taxon>Eukaryota</taxon>
        <taxon>Fungi</taxon>
        <taxon>Fungi incertae sedis</taxon>
        <taxon>Mucoromycota</taxon>
        <taxon>Glomeromycotina</taxon>
        <taxon>Glomeromycetes</taxon>
        <taxon>Diversisporales</taxon>
        <taxon>Gigasporaceae</taxon>
        <taxon>Racocetra</taxon>
    </lineage>
</organism>
<accession>A0ACA9M398</accession>
<comment type="caution">
    <text evidence="1">The sequence shown here is derived from an EMBL/GenBank/DDBJ whole genome shotgun (WGS) entry which is preliminary data.</text>
</comment>
<gene>
    <name evidence="1" type="ORF">RPERSI_LOCUS4508</name>
</gene>
<sequence length="213" mass="24331">KDKEGMERDPGDVKKELTVIEKTSISNQAIECDNGSSSSSKIEIQKPINQSEQNTEIRILRNENSIIRVNKENGGIEGVDKRKRIKSNCILDQNKWQKMKELNNKKMKQNESICEPTLKIDLKSATENEKAMIKETNSNNTKIAISALVRRSVTNIYQKTSNTESQKESDSSSEETIKHNKSITIRSCRIANIRKSWKNQGFLEKTMELLEQS</sequence>
<name>A0ACA9M398_9GLOM</name>
<evidence type="ECO:0000313" key="2">
    <source>
        <dbReference type="Proteomes" id="UP000789920"/>
    </source>
</evidence>